<protein>
    <recommendedName>
        <fullName evidence="5">Transport permease protein</fullName>
    </recommendedName>
</protein>
<comment type="caution">
    <text evidence="7">The sequence shown here is derived from an EMBL/GenBank/DDBJ whole genome shotgun (WGS) entry which is preliminary data.</text>
</comment>
<evidence type="ECO:0000256" key="4">
    <source>
        <dbReference type="ARBA" id="ARBA00023136"/>
    </source>
</evidence>
<feature type="transmembrane region" description="Helical" evidence="5">
    <location>
        <begin position="168"/>
        <end position="187"/>
    </location>
</feature>
<feature type="transmembrane region" description="Helical" evidence="5">
    <location>
        <begin position="99"/>
        <end position="123"/>
    </location>
</feature>
<dbReference type="PROSITE" id="PS51012">
    <property type="entry name" value="ABC_TM2"/>
    <property type="match status" value="1"/>
</dbReference>
<feature type="transmembrane region" description="Helical" evidence="5">
    <location>
        <begin position="60"/>
        <end position="78"/>
    </location>
</feature>
<keyword evidence="2 5" id="KW-0812">Transmembrane</keyword>
<dbReference type="AlphaFoldDB" id="A0A318ESR5"/>
<evidence type="ECO:0000256" key="2">
    <source>
        <dbReference type="ARBA" id="ARBA00022692"/>
    </source>
</evidence>
<feature type="transmembrane region" description="Helical" evidence="5">
    <location>
        <begin position="222"/>
        <end position="244"/>
    </location>
</feature>
<name>A0A318ESR5_9FIRM</name>
<dbReference type="InterPro" id="IPR000412">
    <property type="entry name" value="ABC_2_transport"/>
</dbReference>
<proteinExistence type="inferred from homology"/>
<feature type="domain" description="ABC transmembrane type-2" evidence="6">
    <location>
        <begin position="20"/>
        <end position="247"/>
    </location>
</feature>
<feature type="transmembrane region" description="Helical" evidence="5">
    <location>
        <begin position="135"/>
        <end position="156"/>
    </location>
</feature>
<gene>
    <name evidence="7" type="ORF">C8E03_103165</name>
</gene>
<keyword evidence="5" id="KW-0813">Transport</keyword>
<reference evidence="7 8" key="1">
    <citation type="submission" date="2018-05" db="EMBL/GenBank/DDBJ databases">
        <title>Genomic Encyclopedia of Type Strains, Phase IV (KMG-IV): sequencing the most valuable type-strain genomes for metagenomic binning, comparative biology and taxonomic classification.</title>
        <authorList>
            <person name="Goeker M."/>
        </authorList>
    </citation>
    <scope>NUCLEOTIDE SEQUENCE [LARGE SCALE GENOMIC DNA]</scope>
    <source>
        <strain evidence="7 8">DSM 28816</strain>
    </source>
</reference>
<dbReference type="InterPro" id="IPR047817">
    <property type="entry name" value="ABC2_TM_bact-type"/>
</dbReference>
<dbReference type="Pfam" id="PF01061">
    <property type="entry name" value="ABC2_membrane"/>
    <property type="match status" value="1"/>
</dbReference>
<dbReference type="EMBL" id="QICS01000003">
    <property type="protein sequence ID" value="PXV91607.1"/>
    <property type="molecule type" value="Genomic_DNA"/>
</dbReference>
<evidence type="ECO:0000256" key="5">
    <source>
        <dbReference type="RuleBase" id="RU361157"/>
    </source>
</evidence>
<evidence type="ECO:0000256" key="1">
    <source>
        <dbReference type="ARBA" id="ARBA00004141"/>
    </source>
</evidence>
<dbReference type="InterPro" id="IPR013525">
    <property type="entry name" value="ABC2_TM"/>
</dbReference>
<evidence type="ECO:0000256" key="3">
    <source>
        <dbReference type="ARBA" id="ARBA00022989"/>
    </source>
</evidence>
<sequence length="247" mass="27405">MKTFRKMLKIEMKLSIRDMNMVIFAIIMPIIVLAILGIIYGQNPAFEGAQYTFLEQSFGALSTIAICAGGLMGLPILVSDYRERKILKRFQVTPVSPALILFVHLVIYTIYSVVSVILLWILAKLLWGFQMHGSYLVFFAGWFLILLSILSIGMLVGGVAKNSKSASVIASVLYFPMLVFSGATLPYEVMPIPMQKIVDLMPLTQGIKILKAATLGIALENVLIPVIVMLIIAIVCIGCSIRLFRWE</sequence>
<evidence type="ECO:0000313" key="8">
    <source>
        <dbReference type="Proteomes" id="UP000247523"/>
    </source>
</evidence>
<dbReference type="PANTHER" id="PTHR43027">
    <property type="entry name" value="DOXORUBICIN RESISTANCE ABC TRANSPORTER PERMEASE PROTEIN DRRC-RELATED"/>
    <property type="match status" value="1"/>
</dbReference>
<comment type="similarity">
    <text evidence="5">Belongs to the ABC-2 integral membrane protein family.</text>
</comment>
<dbReference type="GO" id="GO:0140359">
    <property type="term" value="F:ABC-type transporter activity"/>
    <property type="evidence" value="ECO:0007669"/>
    <property type="project" value="InterPro"/>
</dbReference>
<comment type="subcellular location">
    <subcellularLocation>
        <location evidence="5">Cell membrane</location>
        <topology evidence="5">Multi-pass membrane protein</topology>
    </subcellularLocation>
    <subcellularLocation>
        <location evidence="1">Membrane</location>
        <topology evidence="1">Multi-pass membrane protein</topology>
    </subcellularLocation>
</comment>
<accession>A0A318ESR5</accession>
<evidence type="ECO:0000259" key="6">
    <source>
        <dbReference type="PROSITE" id="PS51012"/>
    </source>
</evidence>
<evidence type="ECO:0000313" key="7">
    <source>
        <dbReference type="EMBL" id="PXV91607.1"/>
    </source>
</evidence>
<organism evidence="7 8">
    <name type="scientific">Lachnotalea glycerini</name>
    <dbReference type="NCBI Taxonomy" id="1763509"/>
    <lineage>
        <taxon>Bacteria</taxon>
        <taxon>Bacillati</taxon>
        <taxon>Bacillota</taxon>
        <taxon>Clostridia</taxon>
        <taxon>Lachnospirales</taxon>
        <taxon>Lachnospiraceae</taxon>
        <taxon>Lachnotalea</taxon>
    </lineage>
</organism>
<dbReference type="PRINTS" id="PR00164">
    <property type="entry name" value="ABC2TRNSPORT"/>
</dbReference>
<dbReference type="InterPro" id="IPR052902">
    <property type="entry name" value="ABC-2_transporter"/>
</dbReference>
<keyword evidence="5" id="KW-1003">Cell membrane</keyword>
<dbReference type="RefSeq" id="WP_110290781.1">
    <property type="nucleotide sequence ID" value="NZ_QICS01000003.1"/>
</dbReference>
<dbReference type="PIRSF" id="PIRSF006648">
    <property type="entry name" value="DrrB"/>
    <property type="match status" value="1"/>
</dbReference>
<feature type="transmembrane region" description="Helical" evidence="5">
    <location>
        <begin position="21"/>
        <end position="40"/>
    </location>
</feature>
<dbReference type="GO" id="GO:0043190">
    <property type="term" value="C:ATP-binding cassette (ABC) transporter complex"/>
    <property type="evidence" value="ECO:0007669"/>
    <property type="project" value="InterPro"/>
</dbReference>
<dbReference type="PANTHER" id="PTHR43027:SF2">
    <property type="entry name" value="TRANSPORT PERMEASE PROTEIN"/>
    <property type="match status" value="1"/>
</dbReference>
<keyword evidence="4 5" id="KW-0472">Membrane</keyword>
<keyword evidence="3 5" id="KW-1133">Transmembrane helix</keyword>
<dbReference type="Proteomes" id="UP000247523">
    <property type="component" value="Unassembled WGS sequence"/>
</dbReference>